<protein>
    <recommendedName>
        <fullName evidence="1">Methyltransferase domain-containing protein</fullName>
    </recommendedName>
</protein>
<evidence type="ECO:0000259" key="1">
    <source>
        <dbReference type="Pfam" id="PF13649"/>
    </source>
</evidence>
<sequence>MTIFDLIADSYDTTISEGRFSYSDVIHLIESFVISEPRLIADLASGTGNMAYALSKRWPMAQILCQEPSSEMVAVLKKKYPTLRVEQKSLEQIDIEKQDVVTVAFNSINYLEPDVLPYVFEKIGKAISKNGIFYFDALTIESAHELLGSKEYLEKTVERGNLIIKHRLTKETLTHNFYLENGSFEEHVQYLINRNYYEELVILSGMSILLSCNIKNTMRTQFVCGIKPIL</sequence>
<comment type="caution">
    <text evidence="2">The sequence shown here is derived from an EMBL/GenBank/DDBJ whole genome shotgun (WGS) entry which is preliminary data.</text>
</comment>
<dbReference type="Proteomes" id="UP000179230">
    <property type="component" value="Unassembled WGS sequence"/>
</dbReference>
<evidence type="ECO:0000313" key="3">
    <source>
        <dbReference type="Proteomes" id="UP000179230"/>
    </source>
</evidence>
<reference evidence="2 3" key="1">
    <citation type="journal article" date="2016" name="Nat. Commun.">
        <title>Thousands of microbial genomes shed light on interconnected biogeochemical processes in an aquifer system.</title>
        <authorList>
            <person name="Anantharaman K."/>
            <person name="Brown C.T."/>
            <person name="Hug L.A."/>
            <person name="Sharon I."/>
            <person name="Castelle C.J."/>
            <person name="Probst A.J."/>
            <person name="Thomas B.C."/>
            <person name="Singh A."/>
            <person name="Wilkins M.J."/>
            <person name="Karaoz U."/>
            <person name="Brodie E.L."/>
            <person name="Williams K.H."/>
            <person name="Hubbard S.S."/>
            <person name="Banfield J.F."/>
        </authorList>
    </citation>
    <scope>NUCLEOTIDE SEQUENCE [LARGE SCALE GENOMIC DNA]</scope>
</reference>
<dbReference type="InterPro" id="IPR029063">
    <property type="entry name" value="SAM-dependent_MTases_sf"/>
</dbReference>
<dbReference type="SUPFAM" id="SSF53335">
    <property type="entry name" value="S-adenosyl-L-methionine-dependent methyltransferases"/>
    <property type="match status" value="1"/>
</dbReference>
<dbReference type="CDD" id="cd02440">
    <property type="entry name" value="AdoMet_MTases"/>
    <property type="match status" value="1"/>
</dbReference>
<proteinExistence type="predicted"/>
<accession>A0A1F6FPC6</accession>
<dbReference type="Pfam" id="PF13649">
    <property type="entry name" value="Methyltransf_25"/>
    <property type="match status" value="1"/>
</dbReference>
<organism evidence="2 3">
    <name type="scientific">Candidatus Kaiserbacteria bacterium RIFOXYD1_FULL_42_15</name>
    <dbReference type="NCBI Taxonomy" id="1798532"/>
    <lineage>
        <taxon>Bacteria</taxon>
        <taxon>Candidatus Kaiseribacteriota</taxon>
    </lineage>
</organism>
<gene>
    <name evidence="2" type="ORF">A2592_03255</name>
</gene>
<name>A0A1F6FPC6_9BACT</name>
<evidence type="ECO:0000313" key="2">
    <source>
        <dbReference type="EMBL" id="OGG87716.1"/>
    </source>
</evidence>
<dbReference type="InterPro" id="IPR041698">
    <property type="entry name" value="Methyltransf_25"/>
</dbReference>
<dbReference type="EMBL" id="MFMT01000042">
    <property type="protein sequence ID" value="OGG87716.1"/>
    <property type="molecule type" value="Genomic_DNA"/>
</dbReference>
<feature type="domain" description="Methyltransferase" evidence="1">
    <location>
        <begin position="40"/>
        <end position="131"/>
    </location>
</feature>
<dbReference type="Gene3D" id="3.40.50.150">
    <property type="entry name" value="Vaccinia Virus protein VP39"/>
    <property type="match status" value="1"/>
</dbReference>
<dbReference type="Gene3D" id="2.20.25.110">
    <property type="entry name" value="S-adenosyl-L-methionine-dependent methyltransferases"/>
    <property type="match status" value="1"/>
</dbReference>
<dbReference type="AlphaFoldDB" id="A0A1F6FPC6"/>